<feature type="transmembrane region" description="Helical" evidence="1">
    <location>
        <begin position="425"/>
        <end position="447"/>
    </location>
</feature>
<evidence type="ECO:0000256" key="1">
    <source>
        <dbReference type="SAM" id="Phobius"/>
    </source>
</evidence>
<dbReference type="PANTHER" id="PTHR11328">
    <property type="entry name" value="MAJOR FACILITATOR SUPERFAMILY DOMAIN-CONTAINING PROTEIN"/>
    <property type="match status" value="1"/>
</dbReference>
<keyword evidence="1" id="KW-0472">Membrane</keyword>
<feature type="transmembrane region" description="Helical" evidence="1">
    <location>
        <begin position="250"/>
        <end position="276"/>
    </location>
</feature>
<accession>A0ABY5VEJ5</accession>
<keyword evidence="1" id="KW-1133">Transmembrane helix</keyword>
<feature type="transmembrane region" description="Helical" evidence="1">
    <location>
        <begin position="392"/>
        <end position="413"/>
    </location>
</feature>
<evidence type="ECO:0000313" key="3">
    <source>
        <dbReference type="Proteomes" id="UP001060164"/>
    </source>
</evidence>
<dbReference type="InterPro" id="IPR039672">
    <property type="entry name" value="MFS_2"/>
</dbReference>
<feature type="transmembrane region" description="Helical" evidence="1">
    <location>
        <begin position="190"/>
        <end position="209"/>
    </location>
</feature>
<dbReference type="Proteomes" id="UP001060164">
    <property type="component" value="Chromosome"/>
</dbReference>
<dbReference type="InterPro" id="IPR036259">
    <property type="entry name" value="MFS_trans_sf"/>
</dbReference>
<feature type="transmembrane region" description="Helical" evidence="1">
    <location>
        <begin position="84"/>
        <end position="105"/>
    </location>
</feature>
<feature type="transmembrane region" description="Helical" evidence="1">
    <location>
        <begin position="15"/>
        <end position="39"/>
    </location>
</feature>
<protein>
    <submittedName>
        <fullName evidence="2">MFS transporter</fullName>
    </submittedName>
</protein>
<keyword evidence="3" id="KW-1185">Reference proteome</keyword>
<gene>
    <name evidence="2" type="ORF">NQ502_13005</name>
</gene>
<name>A0ABY5VEJ5_9FIRM</name>
<dbReference type="SUPFAM" id="SSF103473">
    <property type="entry name" value="MFS general substrate transporter"/>
    <property type="match status" value="1"/>
</dbReference>
<dbReference type="EMBL" id="CP102290">
    <property type="protein sequence ID" value="UWP58295.1"/>
    <property type="molecule type" value="Genomic_DNA"/>
</dbReference>
<sequence length="458" mass="49831">MGTTLKPKSTLFEKIIYGIGGAGSQFVWTFMSMYMTVYYTNSVGIAAAVAGTMMLVARLLDGVSDLLFSWVIKRCHFKLGKIRPWFLICAPLLGISLIACFNVPASLSEAGTVVYIYITYSFTAAVSYTIYNLAASAILPIMSYDEQDRVTLSSSYMFLLMGGVMVLVYLSPILLGLWGGQAELGAWSKLSVVYAIVVTVTVALMGIFIKEKEMPEELLEDHKEQATVGNRKAMSYMDILKIVLKNPYTWILLGMFTFYYLASGCAGINAYFWMYIHGDFAMTSYSTSSLLCNVANLIMILLTPFFAGKIGTKRFVIGGLVFYLAVSVGMIFTARSVIGTMVLMALKTLGMAPITAVIYSFVADLTDVVAQKTNGENPSEVVSMCSSIGTKIGSGVGAALVGWCLTWVGWNAVETVQTTATQNGIIGVFIGLPAAALLICLIFVCIWNPKKGQKKERV</sequence>
<feature type="transmembrane region" description="Helical" evidence="1">
    <location>
        <begin position="156"/>
        <end position="178"/>
    </location>
</feature>
<proteinExistence type="predicted"/>
<feature type="transmembrane region" description="Helical" evidence="1">
    <location>
        <begin position="45"/>
        <end position="72"/>
    </location>
</feature>
<organism evidence="2 3">
    <name type="scientific">Ruminococcus gauvreauii</name>
    <dbReference type="NCBI Taxonomy" id="438033"/>
    <lineage>
        <taxon>Bacteria</taxon>
        <taxon>Bacillati</taxon>
        <taxon>Bacillota</taxon>
        <taxon>Clostridia</taxon>
        <taxon>Eubacteriales</taxon>
        <taxon>Oscillospiraceae</taxon>
        <taxon>Ruminococcus</taxon>
    </lineage>
</organism>
<dbReference type="Pfam" id="PF13347">
    <property type="entry name" value="MFS_2"/>
    <property type="match status" value="1"/>
</dbReference>
<dbReference type="RefSeq" id="WP_028529406.1">
    <property type="nucleotide sequence ID" value="NZ_CABLBR010000024.1"/>
</dbReference>
<feature type="transmembrane region" description="Helical" evidence="1">
    <location>
        <begin position="117"/>
        <end position="144"/>
    </location>
</feature>
<dbReference type="PANTHER" id="PTHR11328:SF24">
    <property type="entry name" value="MAJOR FACILITATOR SUPERFAMILY (MFS) PROFILE DOMAIN-CONTAINING PROTEIN"/>
    <property type="match status" value="1"/>
</dbReference>
<feature type="transmembrane region" description="Helical" evidence="1">
    <location>
        <begin position="315"/>
        <end position="334"/>
    </location>
</feature>
<feature type="transmembrane region" description="Helical" evidence="1">
    <location>
        <begin position="288"/>
        <end position="308"/>
    </location>
</feature>
<reference evidence="2" key="1">
    <citation type="journal article" date="2022" name="Cell">
        <title>Design, construction, and in vivo augmentation of a complex gut microbiome.</title>
        <authorList>
            <person name="Cheng A.G."/>
            <person name="Ho P.Y."/>
            <person name="Aranda-Diaz A."/>
            <person name="Jain S."/>
            <person name="Yu F.B."/>
            <person name="Meng X."/>
            <person name="Wang M."/>
            <person name="Iakiviak M."/>
            <person name="Nagashima K."/>
            <person name="Zhao A."/>
            <person name="Murugkar P."/>
            <person name="Patil A."/>
            <person name="Atabakhsh K."/>
            <person name="Weakley A."/>
            <person name="Yan J."/>
            <person name="Brumbaugh A.R."/>
            <person name="Higginbottom S."/>
            <person name="Dimas A."/>
            <person name="Shiver A.L."/>
            <person name="Deutschbauer A."/>
            <person name="Neff N."/>
            <person name="Sonnenburg J.L."/>
            <person name="Huang K.C."/>
            <person name="Fischbach M.A."/>
        </authorList>
    </citation>
    <scope>NUCLEOTIDE SEQUENCE</scope>
    <source>
        <strain evidence="2">DSM 19829</strain>
    </source>
</reference>
<evidence type="ECO:0000313" key="2">
    <source>
        <dbReference type="EMBL" id="UWP58295.1"/>
    </source>
</evidence>
<keyword evidence="1" id="KW-0812">Transmembrane</keyword>
<dbReference type="Gene3D" id="1.20.1250.20">
    <property type="entry name" value="MFS general substrate transporter like domains"/>
    <property type="match status" value="2"/>
</dbReference>